<keyword evidence="4" id="KW-1185">Reference proteome</keyword>
<reference evidence="3" key="1">
    <citation type="submission" date="2022-10" db="EMBL/GenBank/DDBJ databases">
        <title>Streptomyces beihaiensis sp. nov., a chitin degrading actinobacterium, isolated from shrimp pond soil.</title>
        <authorList>
            <person name="Xie J."/>
            <person name="Shen N."/>
        </authorList>
    </citation>
    <scope>NUCLEOTIDE SEQUENCE</scope>
    <source>
        <strain evidence="3">GXMU-J5</strain>
    </source>
</reference>
<evidence type="ECO:0000259" key="2">
    <source>
        <dbReference type="Pfam" id="PF12680"/>
    </source>
</evidence>
<feature type="domain" description="SnoaL-like" evidence="2">
    <location>
        <begin position="13"/>
        <end position="101"/>
    </location>
</feature>
<gene>
    <name evidence="3" type="ORF">OFY01_11215</name>
</gene>
<proteinExistence type="predicted"/>
<evidence type="ECO:0000256" key="1">
    <source>
        <dbReference type="SAM" id="MobiDB-lite"/>
    </source>
</evidence>
<dbReference type="SUPFAM" id="SSF54427">
    <property type="entry name" value="NTF2-like"/>
    <property type="match status" value="2"/>
</dbReference>
<organism evidence="3 4">
    <name type="scientific">Streptomyces beihaiensis</name>
    <dbReference type="NCBI Taxonomy" id="2984495"/>
    <lineage>
        <taxon>Bacteria</taxon>
        <taxon>Bacillati</taxon>
        <taxon>Actinomycetota</taxon>
        <taxon>Actinomycetes</taxon>
        <taxon>Kitasatosporales</taxon>
        <taxon>Streptomycetaceae</taxon>
        <taxon>Streptomyces</taxon>
    </lineage>
</organism>
<dbReference type="RefSeq" id="WP_266598825.1">
    <property type="nucleotide sequence ID" value="NZ_JAPHNL010000100.1"/>
</dbReference>
<dbReference type="Gene3D" id="3.10.450.50">
    <property type="match status" value="2"/>
</dbReference>
<dbReference type="Proteomes" id="UP001163064">
    <property type="component" value="Unassembled WGS sequence"/>
</dbReference>
<dbReference type="Pfam" id="PF12680">
    <property type="entry name" value="SnoaL_2"/>
    <property type="match status" value="2"/>
</dbReference>
<feature type="region of interest" description="Disordered" evidence="1">
    <location>
        <begin position="109"/>
        <end position="128"/>
    </location>
</feature>
<comment type="caution">
    <text evidence="3">The sequence shown here is derived from an EMBL/GenBank/DDBJ whole genome shotgun (WGS) entry which is preliminary data.</text>
</comment>
<evidence type="ECO:0000313" key="4">
    <source>
        <dbReference type="Proteomes" id="UP001163064"/>
    </source>
</evidence>
<accession>A0ABT3TWF3</accession>
<name>A0ABT3TWF3_9ACTN</name>
<dbReference type="InterPro" id="IPR032710">
    <property type="entry name" value="NTF2-like_dom_sf"/>
</dbReference>
<dbReference type="EMBL" id="JAPHNL010000100">
    <property type="protein sequence ID" value="MCX3060313.1"/>
    <property type="molecule type" value="Genomic_DNA"/>
</dbReference>
<evidence type="ECO:0000313" key="3">
    <source>
        <dbReference type="EMBL" id="MCX3060313.1"/>
    </source>
</evidence>
<sequence length="246" mass="26729">MDAKSRVVAGVLALTGGDTDSALDTYYAPAFVQHSPMCADGRDGLRELTEKAKSVGARYDLLRSIGEGDMVLLHARVTGLAPVPLILFNLYRFADGRVAEHWEAVAPETGPTACGHDMGDGPSEITDRDRTAANKDTIRRLVQDVLIDGEPAALDEFFDGDHLIRHAPSAADGTASLRESLASVQYLTLHRTVAEGNFVFAQSEGVRDGRPHVFADLFRLADGKVVEHWDVRTEIPEQMPHDNGIV</sequence>
<protein>
    <submittedName>
        <fullName evidence="3">Nuclear transport factor 2 family protein</fullName>
    </submittedName>
</protein>
<dbReference type="InterPro" id="IPR037401">
    <property type="entry name" value="SnoaL-like"/>
</dbReference>
<feature type="domain" description="SnoaL-like" evidence="2">
    <location>
        <begin position="139"/>
        <end position="228"/>
    </location>
</feature>